<dbReference type="Gene3D" id="2.40.160.10">
    <property type="entry name" value="Porin"/>
    <property type="match status" value="1"/>
</dbReference>
<protein>
    <submittedName>
        <fullName evidence="3">Porin</fullName>
    </submittedName>
</protein>
<organism evidence="3 4">
    <name type="scientific">Pelomicrobium methylotrophicum</name>
    <dbReference type="NCBI Taxonomy" id="2602750"/>
    <lineage>
        <taxon>Bacteria</taxon>
        <taxon>Pseudomonadati</taxon>
        <taxon>Pseudomonadota</taxon>
        <taxon>Hydrogenophilia</taxon>
        <taxon>Hydrogenophilia incertae sedis</taxon>
        <taxon>Pelomicrobium</taxon>
    </lineage>
</organism>
<keyword evidence="4" id="KW-1185">Reference proteome</keyword>
<dbReference type="InParanoid" id="A0A5C7EG28"/>
<feature type="chain" id="PRO_5023046043" evidence="2">
    <location>
        <begin position="25"/>
        <end position="435"/>
    </location>
</feature>
<evidence type="ECO:0000313" key="3">
    <source>
        <dbReference type="EMBL" id="TXF09958.1"/>
    </source>
</evidence>
<feature type="coiled-coil region" evidence="1">
    <location>
        <begin position="30"/>
        <end position="78"/>
    </location>
</feature>
<evidence type="ECO:0000313" key="4">
    <source>
        <dbReference type="Proteomes" id="UP000321201"/>
    </source>
</evidence>
<keyword evidence="1" id="KW-0175">Coiled coil</keyword>
<evidence type="ECO:0000256" key="2">
    <source>
        <dbReference type="SAM" id="SignalP"/>
    </source>
</evidence>
<evidence type="ECO:0000256" key="1">
    <source>
        <dbReference type="SAM" id="Coils"/>
    </source>
</evidence>
<name>A0A5C7EG28_9PROT</name>
<dbReference type="Proteomes" id="UP000321201">
    <property type="component" value="Unassembled WGS sequence"/>
</dbReference>
<dbReference type="SUPFAM" id="SSF56935">
    <property type="entry name" value="Porins"/>
    <property type="match status" value="1"/>
</dbReference>
<dbReference type="InterPro" id="IPR010870">
    <property type="entry name" value="Porin_O/P"/>
</dbReference>
<sequence>MKKRWSPLAACSLALLGASIPAEAAGTPSLEQMWELIQRQQQEIERLKALNRALEQKMDAAGEAIDQARQAAAQADAKAGPGTVAEAHAESGAHTPFHHGLSGRTTVGGYGELHYNNLSGKGGAKDKDEIDFHRFILFLNHEFDARTRFASELEVEHAFVEDEGNKTEENTAPGEVALEYAFVERDLTDQLQLRAGMLLVPAGIINETHEPPTFYGVERNPVETNIIPTTWREGGVSLIGRPAPGWQYDIVLHSGLGISGGSNFAVRDGRKGVGKAPANDPAVTTRIKWTGFPGLELGAAFQYQTDIGQGTDPSVGSAHLWEGHAALTRGRFGLRALYARWDLNGPGPKSVGADVQEGWYIEPSFKVTPEIGVFTRYNVWNNQAGQKGPTEKRQWDVGLNYWPHADVVFKVDYQQQENEDGKDQNGFNVGVGYMF</sequence>
<dbReference type="EMBL" id="VPFL01000041">
    <property type="protein sequence ID" value="TXF09958.1"/>
    <property type="molecule type" value="Genomic_DNA"/>
</dbReference>
<accession>A0A5C7EG28</accession>
<dbReference type="OrthoDB" id="9768080at2"/>
<dbReference type="RefSeq" id="WP_147801220.1">
    <property type="nucleotide sequence ID" value="NZ_VPFL01000041.1"/>
</dbReference>
<dbReference type="InterPro" id="IPR023614">
    <property type="entry name" value="Porin_dom_sf"/>
</dbReference>
<dbReference type="AlphaFoldDB" id="A0A5C7EG28"/>
<dbReference type="Pfam" id="PF07396">
    <property type="entry name" value="Porin_O_P"/>
    <property type="match status" value="1"/>
</dbReference>
<reference evidence="3 4" key="1">
    <citation type="submission" date="2019-08" db="EMBL/GenBank/DDBJ databases">
        <title>Pelomicrobium methylotrophicum gen. nov., sp. nov. a moderately thermophilic, facultatively anaerobic, lithoautotrophic and methylotrophic bacterium isolated from a terrestrial mud volcano.</title>
        <authorList>
            <person name="Slobodkina G.B."/>
            <person name="Merkel A.Y."/>
            <person name="Slobodkin A.I."/>
        </authorList>
    </citation>
    <scope>NUCLEOTIDE SEQUENCE [LARGE SCALE GENOMIC DNA]</scope>
    <source>
        <strain evidence="3 4">SM250</strain>
    </source>
</reference>
<gene>
    <name evidence="3" type="ORF">FR698_16160</name>
</gene>
<feature type="signal peptide" evidence="2">
    <location>
        <begin position="1"/>
        <end position="24"/>
    </location>
</feature>
<keyword evidence="2" id="KW-0732">Signal</keyword>
<comment type="caution">
    <text evidence="3">The sequence shown here is derived from an EMBL/GenBank/DDBJ whole genome shotgun (WGS) entry which is preliminary data.</text>
</comment>
<proteinExistence type="predicted"/>